<dbReference type="GO" id="GO:0006935">
    <property type="term" value="P:chemotaxis"/>
    <property type="evidence" value="ECO:0007669"/>
    <property type="project" value="UniProtKB-UniRule"/>
</dbReference>
<keyword evidence="2" id="KW-0175">Coiled coil</keyword>
<dbReference type="PANTHER" id="PTHR24422:SF27">
    <property type="entry name" value="PROTEIN-GLUTAMATE O-METHYLTRANSFERASE"/>
    <property type="match status" value="1"/>
</dbReference>
<dbReference type="Pfam" id="PF01339">
    <property type="entry name" value="CheB_methylest"/>
    <property type="match status" value="1"/>
</dbReference>
<dbReference type="InterPro" id="IPR035965">
    <property type="entry name" value="PAS-like_dom_sf"/>
</dbReference>
<proteinExistence type="predicted"/>
<dbReference type="SMART" id="SM00138">
    <property type="entry name" value="MeTrc"/>
    <property type="match status" value="1"/>
</dbReference>
<dbReference type="SUPFAM" id="SSF47757">
    <property type="entry name" value="Chemotaxis receptor methyltransferase CheR, N-terminal domain"/>
    <property type="match status" value="1"/>
</dbReference>
<dbReference type="InterPro" id="IPR050903">
    <property type="entry name" value="Bact_Chemotaxis_MeTrfase"/>
</dbReference>
<dbReference type="EMBL" id="CP022187">
    <property type="protein sequence ID" value="AWI74738.1"/>
    <property type="molecule type" value="Genomic_DNA"/>
</dbReference>
<evidence type="ECO:0000256" key="1">
    <source>
        <dbReference type="PROSITE-ProRule" id="PRU00050"/>
    </source>
</evidence>
<dbReference type="PROSITE" id="PS50123">
    <property type="entry name" value="CHER"/>
    <property type="match status" value="1"/>
</dbReference>
<dbReference type="InterPro" id="IPR000780">
    <property type="entry name" value="CheR_MeTrfase"/>
</dbReference>
<dbReference type="GO" id="GO:0008757">
    <property type="term" value="F:S-adenosylmethionine-dependent methyltransferase activity"/>
    <property type="evidence" value="ECO:0007669"/>
    <property type="project" value="InterPro"/>
</dbReference>
<dbReference type="Gene3D" id="3.30.450.20">
    <property type="entry name" value="PAS domain"/>
    <property type="match status" value="1"/>
</dbReference>
<dbReference type="PROSITE" id="PS50113">
    <property type="entry name" value="PAC"/>
    <property type="match status" value="1"/>
</dbReference>
<dbReference type="CDD" id="cd16434">
    <property type="entry name" value="CheB-CheR_fusion"/>
    <property type="match status" value="1"/>
</dbReference>
<dbReference type="SUPFAM" id="SSF52738">
    <property type="entry name" value="Methylesterase CheB, C-terminal domain"/>
    <property type="match status" value="1"/>
</dbReference>
<dbReference type="PROSITE" id="PS50122">
    <property type="entry name" value="CHEB"/>
    <property type="match status" value="1"/>
</dbReference>
<dbReference type="PRINTS" id="PR00996">
    <property type="entry name" value="CHERMTFRASE"/>
</dbReference>
<dbReference type="KEGG" id="acom:CEW83_05520"/>
<gene>
    <name evidence="6" type="ORF">CEW83_05520</name>
</gene>
<dbReference type="InterPro" id="IPR000673">
    <property type="entry name" value="Sig_transdc_resp-reg_Me-estase"/>
</dbReference>
<evidence type="ECO:0000259" key="5">
    <source>
        <dbReference type="PROSITE" id="PS50123"/>
    </source>
</evidence>
<dbReference type="AlphaFoldDB" id="A0A2U8GMM2"/>
<dbReference type="PANTHER" id="PTHR24422">
    <property type="entry name" value="CHEMOTAXIS PROTEIN METHYLTRANSFERASE"/>
    <property type="match status" value="1"/>
</dbReference>
<feature type="active site" evidence="1">
    <location>
        <position position="15"/>
    </location>
</feature>
<accession>A0A2U8GMM2</accession>
<dbReference type="Pfam" id="PF03705">
    <property type="entry name" value="CheR_N"/>
    <property type="match status" value="1"/>
</dbReference>
<keyword evidence="1" id="KW-0378">Hydrolase</keyword>
<dbReference type="GO" id="GO:0000156">
    <property type="term" value="F:phosphorelay response regulator activity"/>
    <property type="evidence" value="ECO:0007669"/>
    <property type="project" value="InterPro"/>
</dbReference>
<name>A0A2U8GMM2_9RHOO</name>
<dbReference type="GO" id="GO:0005737">
    <property type="term" value="C:cytoplasm"/>
    <property type="evidence" value="ECO:0007669"/>
    <property type="project" value="InterPro"/>
</dbReference>
<dbReference type="InterPro" id="IPR029063">
    <property type="entry name" value="SAM-dependent_MTases_sf"/>
</dbReference>
<dbReference type="Gene3D" id="3.40.50.150">
    <property type="entry name" value="Vaccinia Virus protein VP39"/>
    <property type="match status" value="1"/>
</dbReference>
<dbReference type="GO" id="GO:0008984">
    <property type="term" value="F:protein-glutamate methylesterase activity"/>
    <property type="evidence" value="ECO:0007669"/>
    <property type="project" value="InterPro"/>
</dbReference>
<evidence type="ECO:0000259" key="3">
    <source>
        <dbReference type="PROSITE" id="PS50113"/>
    </source>
</evidence>
<feature type="domain" description="CheR-type methyltransferase" evidence="5">
    <location>
        <begin position="210"/>
        <end position="452"/>
    </location>
</feature>
<dbReference type="SUPFAM" id="SSF55785">
    <property type="entry name" value="PYP-like sensor domain (PAS domain)"/>
    <property type="match status" value="1"/>
</dbReference>
<dbReference type="Proteomes" id="UP000244930">
    <property type="component" value="Chromosome"/>
</dbReference>
<evidence type="ECO:0000313" key="6">
    <source>
        <dbReference type="EMBL" id="AWI74738.1"/>
    </source>
</evidence>
<evidence type="ECO:0000256" key="2">
    <source>
        <dbReference type="SAM" id="Coils"/>
    </source>
</evidence>
<dbReference type="RefSeq" id="WP_108948446.1">
    <property type="nucleotide sequence ID" value="NZ_CP022187.1"/>
</dbReference>
<feature type="active site" evidence="1">
    <location>
        <position position="134"/>
    </location>
</feature>
<keyword evidence="7" id="KW-1185">Reference proteome</keyword>
<dbReference type="Gene3D" id="3.40.50.180">
    <property type="entry name" value="Methylesterase CheB, C-terminal domain"/>
    <property type="match status" value="1"/>
</dbReference>
<dbReference type="InterPro" id="IPR000700">
    <property type="entry name" value="PAS-assoc_C"/>
</dbReference>
<dbReference type="InterPro" id="IPR022641">
    <property type="entry name" value="CheR_N"/>
</dbReference>
<dbReference type="Pfam" id="PF01739">
    <property type="entry name" value="CheR"/>
    <property type="match status" value="1"/>
</dbReference>
<sequence>MTADTLFPVVGIGCSAGGLEALEELLAHVPESSGMAFVIVQHLDPFHTSALPELLQRVTSMTVVEAVDGVVVRPEHVYIIRPNCDLSILHGKLHLLEQMAPRGLRLPVDFFLRTLAEDLKERAIGVILSGMGSDGVFGLRAIKDRGGLTLVQDPRAAQSDSMPRSAIEAGIADVVAPAKAIPARIMECLRHPLRSANRDSTPLLSALNTLDKIVVLLRDRCRTDFSLYKPNTLQRRIERRMVVHQIVKPDDYVRLLRTNPHELDLLFKELLIGVTSFFRDPEVWNLLREQAIPALLSDRPSGGSLRAWVAACSTGEEAYSLAMTFIETVEQLKPSQRYSLQIYATDLDPDAIERARKGVFPANIAADVPSSRLTRFFTAEDGGYRINRQVREMVVFATHDIISDPPFTKLDVLCCRNLLIYFGAELQKRLLQTFHYSLNPHGVLLLGNAETIGNHDHLFMQLNSKLRLFQRRDESTPPGVLNFPAYVAPSTTLMNKPLMDSGTDDIGQLTDQLIQQTFAPAAVLVGINGDIIYFSGRTGKYLEPPAGKTNINIHAMAREGLREALTGVILRALKDPQPIHLKGLKIGANEGTQTVDVTVQAIQKPEQLRGRVIIVFQDVPTAPVRRRKGKAIEAEPHDAVHQELQQTREALQLTQEEMQTTVEELKSSNEELQSTNEELQSTNEELTTSKEELQSLNEELQTVNAELQSKVEDLTWIRNDMTNLLNSTEIATIFLDNDMLLRRFSSHATKIFKLISGDVGRPLSHIVTDLDYPGLRDDAMEVLRTLMFCEREIETHDGRWYRARIMPYRTQDNVINGVVITFIDISETKKLEASLRERGNP</sequence>
<feature type="coiled-coil region" evidence="2">
    <location>
        <begin position="637"/>
        <end position="713"/>
    </location>
</feature>
<dbReference type="Gene3D" id="1.10.287.620">
    <property type="entry name" value="Helix Hairpins"/>
    <property type="match status" value="1"/>
</dbReference>
<reference evidence="6 7" key="1">
    <citation type="submission" date="2017-06" db="EMBL/GenBank/DDBJ databases">
        <title>Azoarcus.</title>
        <authorList>
            <person name="Woo J.-H."/>
            <person name="Kim H.-S."/>
        </authorList>
    </citation>
    <scope>NUCLEOTIDE SEQUENCE [LARGE SCALE GENOMIC DNA]</scope>
    <source>
        <strain evidence="6 7">TSPY31</strain>
    </source>
</reference>
<dbReference type="Pfam" id="PF13596">
    <property type="entry name" value="PAS_10"/>
    <property type="match status" value="1"/>
</dbReference>
<dbReference type="InterPro" id="IPR022642">
    <property type="entry name" value="CheR_C"/>
</dbReference>
<organism evidence="6 7">
    <name type="scientific">Parazoarcus communis</name>
    <dbReference type="NCBI Taxonomy" id="41977"/>
    <lineage>
        <taxon>Bacteria</taxon>
        <taxon>Pseudomonadati</taxon>
        <taxon>Pseudomonadota</taxon>
        <taxon>Betaproteobacteria</taxon>
        <taxon>Rhodocyclales</taxon>
        <taxon>Zoogloeaceae</taxon>
        <taxon>Parazoarcus</taxon>
    </lineage>
</organism>
<feature type="domain" description="PAC" evidence="3">
    <location>
        <begin position="787"/>
        <end position="837"/>
    </location>
</feature>
<protein>
    <submittedName>
        <fullName evidence="6">Chemotaxis protein CheB</fullName>
    </submittedName>
</protein>
<evidence type="ECO:0000313" key="7">
    <source>
        <dbReference type="Proteomes" id="UP000244930"/>
    </source>
</evidence>
<dbReference type="SUPFAM" id="SSF53335">
    <property type="entry name" value="S-adenosyl-L-methionine-dependent methyltransferases"/>
    <property type="match status" value="1"/>
</dbReference>
<dbReference type="InterPro" id="IPR035909">
    <property type="entry name" value="CheB_C"/>
</dbReference>
<feature type="active site" evidence="1">
    <location>
        <position position="42"/>
    </location>
</feature>
<evidence type="ECO:0000259" key="4">
    <source>
        <dbReference type="PROSITE" id="PS50122"/>
    </source>
</evidence>
<keyword evidence="1" id="KW-0145">Chemotaxis</keyword>
<feature type="domain" description="CheB-type methylesterase" evidence="4">
    <location>
        <begin position="6"/>
        <end position="192"/>
    </location>
</feature>